<evidence type="ECO:0000259" key="2">
    <source>
        <dbReference type="PROSITE" id="PS51208"/>
    </source>
</evidence>
<evidence type="ECO:0000313" key="4">
    <source>
        <dbReference type="Proteomes" id="UP000008748"/>
    </source>
</evidence>
<dbReference type="PATRIC" id="fig|1094552.3.peg.1670"/>
<keyword evidence="1" id="KW-0732">Signal</keyword>
<proteinExistence type="predicted"/>
<dbReference type="InterPro" id="IPR006626">
    <property type="entry name" value="PbH1"/>
</dbReference>
<comment type="caution">
    <text evidence="3">The sequence shown here is derived from an EMBL/GenBank/DDBJ whole genome shotgun (WGS) entry which is preliminary data.</text>
</comment>
<dbReference type="RefSeq" id="WP_006590409.1">
    <property type="nucleotide sequence ID" value="NZ_JH725079.1"/>
</dbReference>
<reference evidence="3 4" key="1">
    <citation type="submission" date="2012-03" db="EMBL/GenBank/DDBJ databases">
        <title>The Genome Sequence of Bartonella birtlesii LL-WM9.</title>
        <authorList>
            <consortium name="The Broad Institute Genome Sequencing Platform"/>
            <consortium name="The Broad Institute Genome Sequencing Center for Infectious Disease"/>
            <person name="Feldgarden M."/>
            <person name="Kirby J."/>
            <person name="Kosoy M."/>
            <person name="Birtles R."/>
            <person name="Probert W.S."/>
            <person name="Chiaraviglio L."/>
            <person name="Young S.K."/>
            <person name="Zeng Q."/>
            <person name="Gargeya S."/>
            <person name="Fitzgerald M."/>
            <person name="Haas B."/>
            <person name="Abouelleil A."/>
            <person name="Alvarado L."/>
            <person name="Arachchi H.M."/>
            <person name="Berlin A."/>
            <person name="Chapman S.B."/>
            <person name="Gearin G."/>
            <person name="Goldberg J."/>
            <person name="Griggs A."/>
            <person name="Gujja S."/>
            <person name="Hansen M."/>
            <person name="Heiman D."/>
            <person name="Howarth C."/>
            <person name="Larimer J."/>
            <person name="Lui A."/>
            <person name="MacDonald P.J.P."/>
            <person name="McCowen C."/>
            <person name="Montmayeur A."/>
            <person name="Murphy C."/>
            <person name="Neiman D."/>
            <person name="Pearson M."/>
            <person name="Priest M."/>
            <person name="Roberts A."/>
            <person name="Saif S."/>
            <person name="Shea T."/>
            <person name="Sisk P."/>
            <person name="Stolte C."/>
            <person name="Sykes S."/>
            <person name="Wortman J."/>
            <person name="Nusbaum C."/>
            <person name="Birren B."/>
        </authorList>
    </citation>
    <scope>NUCLEOTIDE SEQUENCE [LARGE SCALE GENOMIC DNA]</scope>
    <source>
        <strain evidence="3 4">LL-WM9</strain>
    </source>
</reference>
<dbReference type="InterPro" id="IPR006315">
    <property type="entry name" value="OM_autotransptr_brl_dom"/>
</dbReference>
<dbReference type="EMBL" id="AIMC01000043">
    <property type="protein sequence ID" value="EJF74358.1"/>
    <property type="molecule type" value="Genomic_DNA"/>
</dbReference>
<dbReference type="SUPFAM" id="SSF51126">
    <property type="entry name" value="Pectin lyase-like"/>
    <property type="match status" value="3"/>
</dbReference>
<dbReference type="InterPro" id="IPR011050">
    <property type="entry name" value="Pectin_lyase_fold/virulence"/>
</dbReference>
<feature type="chain" id="PRO_5003741944" evidence="1">
    <location>
        <begin position="27"/>
        <end position="1948"/>
    </location>
</feature>
<dbReference type="Pfam" id="PF13229">
    <property type="entry name" value="Beta_helix"/>
    <property type="match status" value="1"/>
</dbReference>
<dbReference type="Gene3D" id="2.160.20.20">
    <property type="match status" value="6"/>
</dbReference>
<dbReference type="InterPro" id="IPR039448">
    <property type="entry name" value="Beta_helix"/>
</dbReference>
<dbReference type="InterPro" id="IPR012332">
    <property type="entry name" value="Autotransporter_pectin_lyase_C"/>
</dbReference>
<organism evidence="3 4">
    <name type="scientific">Bartonella birtlesii LL-WM9</name>
    <dbReference type="NCBI Taxonomy" id="1094552"/>
    <lineage>
        <taxon>Bacteria</taxon>
        <taxon>Pseudomonadati</taxon>
        <taxon>Pseudomonadota</taxon>
        <taxon>Alphaproteobacteria</taxon>
        <taxon>Hyphomicrobiales</taxon>
        <taxon>Bartonellaceae</taxon>
        <taxon>Bartonella</taxon>
    </lineage>
</organism>
<keyword evidence="4" id="KW-1185">Reference proteome</keyword>
<dbReference type="GO" id="GO:0019867">
    <property type="term" value="C:outer membrane"/>
    <property type="evidence" value="ECO:0007669"/>
    <property type="project" value="InterPro"/>
</dbReference>
<dbReference type="Pfam" id="PF03797">
    <property type="entry name" value="Autotransporter"/>
    <property type="match status" value="1"/>
</dbReference>
<dbReference type="InterPro" id="IPR005546">
    <property type="entry name" value="Autotransporte_beta"/>
</dbReference>
<gene>
    <name evidence="3" type="ORF">ME7_01496</name>
</gene>
<sequence length="1948" mass="203356">MYKKSLLSSIATAAIVLFNIQFNVHAESLESSGEKKEVKDATYETLHALKEGQIIGTDLKVTGNKDTNSSSNTNIYVISVEGKDSAIKLTGDKTIIQGTDSDIRLGLEAKENAILQMTGGTVTVSDIGVHFSNSNSSENKLENVTISSGKKDAFLTNGINTNNSTVALNNITVTQAGKAIVADNESTITVSGGSFNAKEATITANNNSTITLTNDAHITSSENSGLLAQNGGAISMTGGTIQAAHAGADFKNSKSEKNKLENVTISSGKADTLLENGILAEDSTVALKNVTVTQAGNAIVADNESTITVSGGSFNAKKATIVSEGNSIITLTDNAQITSSENYGLLAQNGGAISMTGGAIQAATAGAGFKNSKSEKNKLENVTISSSKADTLLTNGIFAEDSTVALKNVTVTQAGNAIVADNESTITVSGGSFNAKKATIVSEGNSIITLTDNAQITSSENYGLLAQNGGAISMTGGAIQAATAGAGFKNSKSEKNKLENVTISSSKADTLLTNGIFAEDSTVALKNVTVTQAGNAIVADNESTITVSGGSFNAKKATIVSEGNSIITLTDNAHITSSENYGLLAQNGGAINMTGGAIQAALTGAGFKNSKSEKNKLENVTISSSKADTLLTIGILADNSTVTLKNVTVTQAGNAISVDNDSTITVSGGSFNAKDATIVSKGDSIITLTDNAQITSSENAGLLANENGAISMTGGTIQAALTGAGFQGSKSEKNKLENVTISSSKADTLLTFGILADNSTVALKNVTVTQARNAISADNESAIKVSGGSFETKDATIVSKGDSSITLTDNAHITSSENAGLLAQNGGAINMTGGTIKAATAGADFQGSKSENNKLKDVTISSSKADTLLTTGIHANKSTVDLDNITVTNAEKAIVAEDKSTITVSGGSFETKNATIIADDNSSITLTNDAHITSSENAGLLANENGAISMTGGTIKAATAGANFQGSNKAENKLENVTISSSKKDASSGKDDTLLTNGILADDSTVTLNNVTVTQARNAISADNESAIKVSGGSFDAKTTAIVAQNDSSITLNDTTVTSSHENGVHAQTGSKITITGGSVTTKSNNIALFAEKTGQIDATNITLTTNGKGTGATALGSGSKIKLHGKTTINNTLNGLYASNGGKITSENLTVIGNESISSGSETKRSGITTNDSKSEINLTGTTIIQNVDEGLYADDGSKITSGDLTITGGKSKDITSAVNSFEPKSKIELNGKTTIKNFDVGLFASNNASIKMKDGTKNEIDVKKVALMAVGKGKIDLKNTFVKAENIGIELVALSETNANGSNDPQTYENNEINLTKTNIHVDNGTGILIGALVEKSIENNPTLSIGTANLEDSEIHADVLLDNGVFWDTALGNNENSWNDKTMKKISSGTFTLNANHSILEGKANIVNDRTVRFDLTNQAQWILKTSTQEKDAAGNLLDIAQRSRSDISVLNLNDSSIVFKEPTEGHYHTLHIGSGNPNTKAVYNARGDAKIYFNTKWTNGKPIAEQETDHLLIHGDVSGSTTVYIASDLGDKESAINASNPSNISGLSLIQVSGKADENSFKLAHGYTTRGGSPYKYTLTGYGLESSHGKANIEQNLFDEKNENFWDFRLHKNFLGPDPIVEQLVPQTASYLVMPNALFYSGLTDMTEQNALLANLRTSVVGKRQGREQNNGFFLHTYGNTGTLSSARGALEYGYGAHIRYAALQGGVNFTALEGHNTTVHFGLAGTYGQLSFTPKDMQDAGKNTIDKWSLTAYSTLQHDNGFYLDTLLSYGILKGEITNALIGTTAKLKNAKMLSISTTIGKQFATGMEGLTFEPQAQVAYQHLMFDTISDADKFTVDMNDPHQWIIRIGGRLTKTVVSAENGRAVSFYGKVNALKTLNNNQVIYIDKDYKLDPMGSSLEGGFGINAQLSQNVSLQGDVSYQQKLQKTGISGASFSGGIRYQF</sequence>
<dbReference type="SMART" id="SM00869">
    <property type="entry name" value="Autotransporter"/>
    <property type="match status" value="1"/>
</dbReference>
<dbReference type="NCBIfam" id="TIGR01414">
    <property type="entry name" value="autotrans_barl"/>
    <property type="match status" value="1"/>
</dbReference>
<dbReference type="PROSITE" id="PS51208">
    <property type="entry name" value="AUTOTRANSPORTER"/>
    <property type="match status" value="1"/>
</dbReference>
<evidence type="ECO:0000256" key="1">
    <source>
        <dbReference type="SAM" id="SignalP"/>
    </source>
</evidence>
<dbReference type="HOGENOM" id="CLU_002187_0_0_5"/>
<evidence type="ECO:0000313" key="3">
    <source>
        <dbReference type="EMBL" id="EJF74358.1"/>
    </source>
</evidence>
<dbReference type="Proteomes" id="UP000008748">
    <property type="component" value="Unassembled WGS sequence"/>
</dbReference>
<feature type="domain" description="Autotransporter" evidence="2">
    <location>
        <begin position="1670"/>
        <end position="1948"/>
    </location>
</feature>
<dbReference type="Gene3D" id="2.40.128.130">
    <property type="entry name" value="Autotransporter beta-domain"/>
    <property type="match status" value="1"/>
</dbReference>
<feature type="signal peptide" evidence="1">
    <location>
        <begin position="1"/>
        <end position="26"/>
    </location>
</feature>
<name>J0YIN8_9HYPH</name>
<protein>
    <submittedName>
        <fullName evidence="3">Outer membrane autotransporter barrel domain-containing protein</fullName>
    </submittedName>
</protein>
<dbReference type="SMART" id="SM00710">
    <property type="entry name" value="PbH1"/>
    <property type="match status" value="15"/>
</dbReference>
<accession>J0YIN8</accession>
<dbReference type="InterPro" id="IPR036709">
    <property type="entry name" value="Autotransporte_beta_dom_sf"/>
</dbReference>
<dbReference type="SUPFAM" id="SSF103515">
    <property type="entry name" value="Autotransporter"/>
    <property type="match status" value="1"/>
</dbReference>